<feature type="transmembrane region" description="Helical" evidence="7">
    <location>
        <begin position="158"/>
        <end position="180"/>
    </location>
</feature>
<feature type="transmembrane region" description="Helical" evidence="7">
    <location>
        <begin position="75"/>
        <end position="95"/>
    </location>
</feature>
<evidence type="ECO:0000259" key="8">
    <source>
        <dbReference type="PROSITE" id="PS50928"/>
    </source>
</evidence>
<dbReference type="SUPFAM" id="SSF161098">
    <property type="entry name" value="MetI-like"/>
    <property type="match status" value="1"/>
</dbReference>
<keyword evidence="3" id="KW-1003">Cell membrane</keyword>
<reference evidence="9 10" key="1">
    <citation type="submission" date="2016-05" db="EMBL/GenBank/DDBJ databases">
        <title>Paenibacillus sp. 1ZS3-15 nov., isolated from the rhizosphere soil.</title>
        <authorList>
            <person name="Zhang X.X."/>
            <person name="Zhang J."/>
        </authorList>
    </citation>
    <scope>NUCLEOTIDE SEQUENCE [LARGE SCALE GENOMIC DNA]</scope>
    <source>
        <strain evidence="9 10">1ZS3-15</strain>
    </source>
</reference>
<keyword evidence="2 7" id="KW-0813">Transport</keyword>
<dbReference type="AlphaFoldDB" id="A0A198A4U8"/>
<dbReference type="Proteomes" id="UP000078454">
    <property type="component" value="Unassembled WGS sequence"/>
</dbReference>
<comment type="caution">
    <text evidence="9">The sequence shown here is derived from an EMBL/GenBank/DDBJ whole genome shotgun (WGS) entry which is preliminary data.</text>
</comment>
<gene>
    <name evidence="9" type="ORF">A8708_21115</name>
</gene>
<comment type="subcellular location">
    <subcellularLocation>
        <location evidence="1 7">Cell membrane</location>
        <topology evidence="1 7">Multi-pass membrane protein</topology>
    </subcellularLocation>
</comment>
<dbReference type="PROSITE" id="PS50928">
    <property type="entry name" value="ABC_TM1"/>
    <property type="match status" value="1"/>
</dbReference>
<keyword evidence="10" id="KW-1185">Reference proteome</keyword>
<dbReference type="InterPro" id="IPR051393">
    <property type="entry name" value="ABC_transporter_permease"/>
</dbReference>
<organism evidence="9 10">
    <name type="scientific">Paenibacillus oryzisoli</name>
    <dbReference type="NCBI Taxonomy" id="1850517"/>
    <lineage>
        <taxon>Bacteria</taxon>
        <taxon>Bacillati</taxon>
        <taxon>Bacillota</taxon>
        <taxon>Bacilli</taxon>
        <taxon>Bacillales</taxon>
        <taxon>Paenibacillaceae</taxon>
        <taxon>Paenibacillus</taxon>
    </lineage>
</organism>
<comment type="similarity">
    <text evidence="7">Belongs to the binding-protein-dependent transport system permease family.</text>
</comment>
<evidence type="ECO:0000256" key="4">
    <source>
        <dbReference type="ARBA" id="ARBA00022692"/>
    </source>
</evidence>
<evidence type="ECO:0000256" key="7">
    <source>
        <dbReference type="RuleBase" id="RU363032"/>
    </source>
</evidence>
<proteinExistence type="inferred from homology"/>
<feature type="transmembrane region" description="Helical" evidence="7">
    <location>
        <begin position="267"/>
        <end position="286"/>
    </location>
</feature>
<evidence type="ECO:0000313" key="10">
    <source>
        <dbReference type="Proteomes" id="UP000078454"/>
    </source>
</evidence>
<feature type="transmembrane region" description="Helical" evidence="7">
    <location>
        <begin position="12"/>
        <end position="40"/>
    </location>
</feature>
<dbReference type="OrthoDB" id="9788108at2"/>
<evidence type="ECO:0000313" key="9">
    <source>
        <dbReference type="EMBL" id="OAS16504.1"/>
    </source>
</evidence>
<accession>A0A198A4U8</accession>
<feature type="domain" description="ABC transmembrane type-1" evidence="8">
    <location>
        <begin position="70"/>
        <end position="283"/>
    </location>
</feature>
<keyword evidence="5 7" id="KW-1133">Transmembrane helix</keyword>
<evidence type="ECO:0000256" key="1">
    <source>
        <dbReference type="ARBA" id="ARBA00004651"/>
    </source>
</evidence>
<evidence type="ECO:0000256" key="5">
    <source>
        <dbReference type="ARBA" id="ARBA00022989"/>
    </source>
</evidence>
<evidence type="ECO:0000256" key="6">
    <source>
        <dbReference type="ARBA" id="ARBA00023136"/>
    </source>
</evidence>
<dbReference type="RefSeq" id="WP_068667561.1">
    <property type="nucleotide sequence ID" value="NZ_LYPB01000076.1"/>
</dbReference>
<feature type="transmembrane region" description="Helical" evidence="7">
    <location>
        <begin position="206"/>
        <end position="227"/>
    </location>
</feature>
<dbReference type="STRING" id="1850517.A8708_21115"/>
<sequence length="293" mass="33085">MKKNWMARQSLTGYLFIAPNMLGVLLFFIVPAIFSFGLIFTNYQFANPNYHFVGIDNFKRLLHDDLFYVSLRNTGWYLVSVPISIMLAFLVALVLNKHVFAKGLLRAMYFLPYITSGVAVAFVWMLLFQPSEGPINQLLRGIGVSNPPGWLSTTETSMMAIDIIWIWFMLGYNMIIYLAALQEISPELLEAAKVDGASGWVKIKSIIFPIVSPTTFLLLITGLIMTIKSFGLIQAITQGGPGNSTTILSLFVYKNAFGYYEMGYASTISWVLFLIIAAITFVQWFGQKKWVHY</sequence>
<dbReference type="GO" id="GO:0055085">
    <property type="term" value="P:transmembrane transport"/>
    <property type="evidence" value="ECO:0007669"/>
    <property type="project" value="InterPro"/>
</dbReference>
<keyword evidence="6 7" id="KW-0472">Membrane</keyword>
<dbReference type="Pfam" id="PF00528">
    <property type="entry name" value="BPD_transp_1"/>
    <property type="match status" value="1"/>
</dbReference>
<name>A0A198A4U8_9BACL</name>
<dbReference type="GO" id="GO:0005886">
    <property type="term" value="C:plasma membrane"/>
    <property type="evidence" value="ECO:0007669"/>
    <property type="project" value="UniProtKB-SubCell"/>
</dbReference>
<dbReference type="InterPro" id="IPR000515">
    <property type="entry name" value="MetI-like"/>
</dbReference>
<dbReference type="Gene3D" id="1.10.3720.10">
    <property type="entry name" value="MetI-like"/>
    <property type="match status" value="1"/>
</dbReference>
<evidence type="ECO:0000256" key="3">
    <source>
        <dbReference type="ARBA" id="ARBA00022475"/>
    </source>
</evidence>
<evidence type="ECO:0000256" key="2">
    <source>
        <dbReference type="ARBA" id="ARBA00022448"/>
    </source>
</evidence>
<protein>
    <submittedName>
        <fullName evidence="9">Sugar ABC transporter permease</fullName>
    </submittedName>
</protein>
<dbReference type="PANTHER" id="PTHR30193:SF37">
    <property type="entry name" value="INNER MEMBRANE ABC TRANSPORTER PERMEASE PROTEIN YCJO"/>
    <property type="match status" value="1"/>
</dbReference>
<dbReference type="EMBL" id="LYPB01000076">
    <property type="protein sequence ID" value="OAS16504.1"/>
    <property type="molecule type" value="Genomic_DNA"/>
</dbReference>
<dbReference type="CDD" id="cd06261">
    <property type="entry name" value="TM_PBP2"/>
    <property type="match status" value="1"/>
</dbReference>
<keyword evidence="4 7" id="KW-0812">Transmembrane</keyword>
<dbReference type="InterPro" id="IPR035906">
    <property type="entry name" value="MetI-like_sf"/>
</dbReference>
<feature type="transmembrane region" description="Helical" evidence="7">
    <location>
        <begin position="107"/>
        <end position="127"/>
    </location>
</feature>
<dbReference type="PANTHER" id="PTHR30193">
    <property type="entry name" value="ABC TRANSPORTER PERMEASE PROTEIN"/>
    <property type="match status" value="1"/>
</dbReference>